<keyword evidence="3" id="KW-1185">Reference proteome</keyword>
<organism evidence="2 3">
    <name type="scientific">Deinococcus daejeonensis</name>
    <dbReference type="NCBI Taxonomy" id="1007098"/>
    <lineage>
        <taxon>Bacteria</taxon>
        <taxon>Thermotogati</taxon>
        <taxon>Deinococcota</taxon>
        <taxon>Deinococci</taxon>
        <taxon>Deinococcales</taxon>
        <taxon>Deinococcaceae</taxon>
        <taxon>Deinococcus</taxon>
    </lineage>
</organism>
<protein>
    <submittedName>
        <fullName evidence="2">Uncharacterized protein</fullName>
    </submittedName>
</protein>
<dbReference type="Proteomes" id="UP000645517">
    <property type="component" value="Unassembled WGS sequence"/>
</dbReference>
<proteinExistence type="predicted"/>
<feature type="region of interest" description="Disordered" evidence="1">
    <location>
        <begin position="32"/>
        <end position="58"/>
    </location>
</feature>
<accession>A0ABQ2J871</accession>
<dbReference type="EMBL" id="BMOR01000010">
    <property type="protein sequence ID" value="GGN40164.1"/>
    <property type="molecule type" value="Genomic_DNA"/>
</dbReference>
<evidence type="ECO:0000256" key="1">
    <source>
        <dbReference type="SAM" id="MobiDB-lite"/>
    </source>
</evidence>
<name>A0ABQ2J871_9DEIO</name>
<evidence type="ECO:0000313" key="3">
    <source>
        <dbReference type="Proteomes" id="UP000645517"/>
    </source>
</evidence>
<evidence type="ECO:0000313" key="2">
    <source>
        <dbReference type="EMBL" id="GGN40164.1"/>
    </source>
</evidence>
<comment type="caution">
    <text evidence="2">The sequence shown here is derived from an EMBL/GenBank/DDBJ whole genome shotgun (WGS) entry which is preliminary data.</text>
</comment>
<gene>
    <name evidence="2" type="ORF">GCM10010842_24720</name>
</gene>
<reference evidence="3" key="1">
    <citation type="journal article" date="2019" name="Int. J. Syst. Evol. Microbiol.">
        <title>The Global Catalogue of Microorganisms (GCM) 10K type strain sequencing project: providing services to taxonomists for standard genome sequencing and annotation.</title>
        <authorList>
            <consortium name="The Broad Institute Genomics Platform"/>
            <consortium name="The Broad Institute Genome Sequencing Center for Infectious Disease"/>
            <person name="Wu L."/>
            <person name="Ma J."/>
        </authorList>
    </citation>
    <scope>NUCLEOTIDE SEQUENCE [LARGE SCALE GENOMIC DNA]</scope>
    <source>
        <strain evidence="3">JCM 16918</strain>
    </source>
</reference>
<sequence length="58" mass="6293">MSHPEDARSQASRDVLSAATELERAAHLLAARGHLLPPGQTLDDLATTHARRSQPDRP</sequence>
<dbReference type="RefSeq" id="WP_189057264.1">
    <property type="nucleotide sequence ID" value="NZ_BMOR01000010.1"/>
</dbReference>